<evidence type="ECO:0000313" key="3">
    <source>
        <dbReference type="EMBL" id="PKV95851.1"/>
    </source>
</evidence>
<dbReference type="Gene3D" id="3.30.565.10">
    <property type="entry name" value="Histidine kinase-like ATPase, C-terminal domain"/>
    <property type="match status" value="1"/>
</dbReference>
<dbReference type="InterPro" id="IPR036890">
    <property type="entry name" value="HATPase_C_sf"/>
</dbReference>
<dbReference type="RefSeq" id="WP_101438790.1">
    <property type="nucleotide sequence ID" value="NZ_PJMY01000003.1"/>
</dbReference>
<keyword evidence="1" id="KW-0418">Kinase</keyword>
<dbReference type="CDD" id="cd16936">
    <property type="entry name" value="HATPase_RsbW-like"/>
    <property type="match status" value="1"/>
</dbReference>
<dbReference type="AlphaFoldDB" id="A0A2N3WPP8"/>
<dbReference type="Pfam" id="PF13581">
    <property type="entry name" value="HATPase_c_2"/>
    <property type="match status" value="1"/>
</dbReference>
<accession>A0A2N3WPP8</accession>
<evidence type="ECO:0000313" key="4">
    <source>
        <dbReference type="Proteomes" id="UP000233750"/>
    </source>
</evidence>
<keyword evidence="4" id="KW-1185">Reference proteome</keyword>
<name>A0A2N3WPP8_9PSEU</name>
<evidence type="ECO:0000256" key="1">
    <source>
        <dbReference type="ARBA" id="ARBA00022527"/>
    </source>
</evidence>
<dbReference type="EMBL" id="PJMY01000003">
    <property type="protein sequence ID" value="PKV95851.1"/>
    <property type="molecule type" value="Genomic_DNA"/>
</dbReference>
<keyword evidence="1" id="KW-0723">Serine/threonine-protein kinase</keyword>
<dbReference type="InterPro" id="IPR003594">
    <property type="entry name" value="HATPase_dom"/>
</dbReference>
<protein>
    <submittedName>
        <fullName evidence="3">Anti-sigma regulatory factor (Ser/Thr protein kinase)</fullName>
    </submittedName>
</protein>
<reference evidence="3 4" key="1">
    <citation type="submission" date="2017-12" db="EMBL/GenBank/DDBJ databases">
        <title>Sequencing the genomes of 1000 Actinobacteria strains.</title>
        <authorList>
            <person name="Klenk H.-P."/>
        </authorList>
    </citation>
    <scope>NUCLEOTIDE SEQUENCE [LARGE SCALE GENOMIC DNA]</scope>
    <source>
        <strain evidence="3 4">DSM 45165</strain>
    </source>
</reference>
<dbReference type="GO" id="GO:0004674">
    <property type="term" value="F:protein serine/threonine kinase activity"/>
    <property type="evidence" value="ECO:0007669"/>
    <property type="project" value="UniProtKB-KW"/>
</dbReference>
<proteinExistence type="predicted"/>
<keyword evidence="1" id="KW-0808">Transferase</keyword>
<feature type="domain" description="Histidine kinase/HSP90-like ATPase" evidence="2">
    <location>
        <begin position="16"/>
        <end position="133"/>
    </location>
</feature>
<dbReference type="PANTHER" id="PTHR35526:SF3">
    <property type="entry name" value="ANTI-SIGMA-F FACTOR RSBW"/>
    <property type="match status" value="1"/>
</dbReference>
<dbReference type="OrthoDB" id="5184914at2"/>
<dbReference type="InterPro" id="IPR050267">
    <property type="entry name" value="Anti-sigma-factor_SerPK"/>
</dbReference>
<gene>
    <name evidence="3" type="ORF">ATK30_6784</name>
</gene>
<dbReference type="PANTHER" id="PTHR35526">
    <property type="entry name" value="ANTI-SIGMA-F FACTOR RSBW-RELATED"/>
    <property type="match status" value="1"/>
</dbReference>
<sequence>MDVQEGTRALSCHGIVAEPGALRVLRHRLLDWALESGIPDDRAHDIVLAGYEALANVADHAYPEEPGLVDLDAVCRPDSVEVVIADHGEWRPPDETEDDPVSLRGRGLLLVQATADRAEVRTGADGTVVTLGWQL</sequence>
<dbReference type="SUPFAM" id="SSF55874">
    <property type="entry name" value="ATPase domain of HSP90 chaperone/DNA topoisomerase II/histidine kinase"/>
    <property type="match status" value="1"/>
</dbReference>
<organism evidence="3 4">
    <name type="scientific">Amycolatopsis echigonensis</name>
    <dbReference type="NCBI Taxonomy" id="2576905"/>
    <lineage>
        <taxon>Bacteria</taxon>
        <taxon>Bacillati</taxon>
        <taxon>Actinomycetota</taxon>
        <taxon>Actinomycetes</taxon>
        <taxon>Pseudonocardiales</taxon>
        <taxon>Pseudonocardiaceae</taxon>
        <taxon>Amycolatopsis</taxon>
    </lineage>
</organism>
<dbReference type="Proteomes" id="UP000233750">
    <property type="component" value="Unassembled WGS sequence"/>
</dbReference>
<evidence type="ECO:0000259" key="2">
    <source>
        <dbReference type="Pfam" id="PF13581"/>
    </source>
</evidence>
<comment type="caution">
    <text evidence="3">The sequence shown here is derived from an EMBL/GenBank/DDBJ whole genome shotgun (WGS) entry which is preliminary data.</text>
</comment>